<gene>
    <name evidence="1" type="ORF">BLX24_19045</name>
</gene>
<name>A0A1S2VFU9_9BACT</name>
<comment type="caution">
    <text evidence="1">The sequence shown here is derived from an EMBL/GenBank/DDBJ whole genome shotgun (WGS) entry which is preliminary data.</text>
</comment>
<accession>A0A1S2VFU9</accession>
<dbReference type="Proteomes" id="UP000181790">
    <property type="component" value="Unassembled WGS sequence"/>
</dbReference>
<proteinExistence type="predicted"/>
<dbReference type="OrthoDB" id="964130at2"/>
<sequence length="275" mass="31455">MQLFTVEEEYKRIQTFVNTLYPDPDSFQKVISPELQADELNKLKQGLRTEQFFFVVDFVTLTLSHATGLEALGYKDDIFTFRKYLSMIPNGGMLQLITLLGKQTFRMADHTSTSFLSPKLVSNIPLQHANGRTLLLKRTISPWQLNQDGKITAYLSEFVILKEYEGEPLNPRFLDVDPVKEQAYNQIIRQLFANLPAKQNLFSPKEMEILRLYAADQQGSLTAKEIAQATQTQPLTIQGYHKTILTKAKQMFGDDLPVKTARDVSTFLQKNRLLS</sequence>
<dbReference type="EMBL" id="MORL01000011">
    <property type="protein sequence ID" value="OIN57579.1"/>
    <property type="molecule type" value="Genomic_DNA"/>
</dbReference>
<dbReference type="AlphaFoldDB" id="A0A1S2VFU9"/>
<reference evidence="1 2" key="1">
    <citation type="submission" date="2016-10" db="EMBL/GenBank/DDBJ databases">
        <title>Arsenicibacter rosenii gen. nov., sp. nov., an efficient arsenic-methylating bacterium isolated from an arsenic-contaminated paddy soil.</title>
        <authorList>
            <person name="Huang K."/>
        </authorList>
    </citation>
    <scope>NUCLEOTIDE SEQUENCE [LARGE SCALE GENOMIC DNA]</scope>
    <source>
        <strain evidence="1 2">SM-1</strain>
    </source>
</reference>
<dbReference type="RefSeq" id="WP_071504785.1">
    <property type="nucleotide sequence ID" value="NZ_MORL01000011.1"/>
</dbReference>
<keyword evidence="2" id="KW-1185">Reference proteome</keyword>
<evidence type="ECO:0000313" key="1">
    <source>
        <dbReference type="EMBL" id="OIN57579.1"/>
    </source>
</evidence>
<evidence type="ECO:0000313" key="2">
    <source>
        <dbReference type="Proteomes" id="UP000181790"/>
    </source>
</evidence>
<organism evidence="1 2">
    <name type="scientific">Arsenicibacter rosenii</name>
    <dbReference type="NCBI Taxonomy" id="1750698"/>
    <lineage>
        <taxon>Bacteria</taxon>
        <taxon>Pseudomonadati</taxon>
        <taxon>Bacteroidota</taxon>
        <taxon>Cytophagia</taxon>
        <taxon>Cytophagales</taxon>
        <taxon>Spirosomataceae</taxon>
        <taxon>Arsenicibacter</taxon>
    </lineage>
</organism>
<protein>
    <submittedName>
        <fullName evidence="1">Uncharacterized protein</fullName>
    </submittedName>
</protein>